<evidence type="ECO:0000313" key="1">
    <source>
        <dbReference type="EMBL" id="CUU54596.1"/>
    </source>
</evidence>
<accession>A0A0S4QGG3</accession>
<reference evidence="2" key="1">
    <citation type="submission" date="2015-11" db="EMBL/GenBank/DDBJ databases">
        <authorList>
            <person name="Varghese N."/>
        </authorList>
    </citation>
    <scope>NUCLEOTIDE SEQUENCE [LARGE SCALE GENOMIC DNA]</scope>
    <source>
        <strain evidence="2">DSM 45899</strain>
    </source>
</reference>
<dbReference type="InterPro" id="IPR029058">
    <property type="entry name" value="AB_hydrolase_fold"/>
</dbReference>
<dbReference type="EMBL" id="FAOZ01000003">
    <property type="protein sequence ID" value="CUU54596.1"/>
    <property type="molecule type" value="Genomic_DNA"/>
</dbReference>
<dbReference type="Gene3D" id="3.40.50.1820">
    <property type="entry name" value="alpha/beta hydrolase"/>
    <property type="match status" value="1"/>
</dbReference>
<proteinExistence type="predicted"/>
<evidence type="ECO:0000313" key="2">
    <source>
        <dbReference type="Proteomes" id="UP000198802"/>
    </source>
</evidence>
<dbReference type="SUPFAM" id="SSF53474">
    <property type="entry name" value="alpha/beta-Hydrolases"/>
    <property type="match status" value="1"/>
</dbReference>
<name>A0A0S4QGG3_9ACTN</name>
<gene>
    <name evidence="1" type="ORF">Ga0074812_10386</name>
</gene>
<keyword evidence="2" id="KW-1185">Reference proteome</keyword>
<protein>
    <submittedName>
        <fullName evidence="1">Pimeloyl-ACP methyl ester carboxylesterase</fullName>
    </submittedName>
</protein>
<dbReference type="Proteomes" id="UP000198802">
    <property type="component" value="Unassembled WGS sequence"/>
</dbReference>
<organism evidence="1 2">
    <name type="scientific">Parafrankia irregularis</name>
    <dbReference type="NCBI Taxonomy" id="795642"/>
    <lineage>
        <taxon>Bacteria</taxon>
        <taxon>Bacillati</taxon>
        <taxon>Actinomycetota</taxon>
        <taxon>Actinomycetes</taxon>
        <taxon>Frankiales</taxon>
        <taxon>Frankiaceae</taxon>
        <taxon>Parafrankia</taxon>
    </lineage>
</organism>
<dbReference type="AlphaFoldDB" id="A0A0S4QGG3"/>
<dbReference type="RefSeq" id="WP_091272260.1">
    <property type="nucleotide sequence ID" value="NZ_FAOZ01000003.1"/>
</dbReference>
<sequence>MALATVDGLSISYDLIGTAGQPWVITPGGRYSKDDPGIRELAAEIAATGRRVLVWDRPNTGESDVCFDGESESQMQADALAGLIRHLGLGPTVIAGGSGGSRVSLLTAARHRDIAAGLAIWWLSGGVYGLMSIGVHYAAGSFTAAWHHGMEAVADLPEWQEPITRNPANRQRILDQDRREFLATMERWMAVYSPRDGELVPGLPDDDARGLDIPALVFRSGESDLHHRRETSEHIARLLPRAVLAEPPWGDTEWNDRHTPEAREEGLFARWPLLAPPLLAWADKALA</sequence>